<organism evidence="2 3">
    <name type="scientific">Streptomyces siamensis</name>
    <dbReference type="NCBI Taxonomy" id="1274986"/>
    <lineage>
        <taxon>Bacteria</taxon>
        <taxon>Bacillati</taxon>
        <taxon>Actinomycetota</taxon>
        <taxon>Actinomycetes</taxon>
        <taxon>Kitasatosporales</taxon>
        <taxon>Streptomycetaceae</taxon>
        <taxon>Streptomyces</taxon>
    </lineage>
</organism>
<sequence length="65" mass="6393">MGPAGRTVGRVTLATAVVLSAIALSTRTGTTAPHPAIPRDDPRSVPVPAGSPPGHGHGQAHAQLG</sequence>
<name>A0ABP9J835_9ACTN</name>
<keyword evidence="3" id="KW-1185">Reference proteome</keyword>
<evidence type="ECO:0000313" key="3">
    <source>
        <dbReference type="Proteomes" id="UP001501759"/>
    </source>
</evidence>
<dbReference type="Proteomes" id="UP001501759">
    <property type="component" value="Unassembled WGS sequence"/>
</dbReference>
<evidence type="ECO:0000313" key="2">
    <source>
        <dbReference type="EMBL" id="GAA5021889.1"/>
    </source>
</evidence>
<proteinExistence type="predicted"/>
<protein>
    <submittedName>
        <fullName evidence="2">Uncharacterized protein</fullName>
    </submittedName>
</protein>
<gene>
    <name evidence="2" type="ORF">GCM10023335_53330</name>
</gene>
<reference evidence="3" key="1">
    <citation type="journal article" date="2019" name="Int. J. Syst. Evol. Microbiol.">
        <title>The Global Catalogue of Microorganisms (GCM) 10K type strain sequencing project: providing services to taxonomists for standard genome sequencing and annotation.</title>
        <authorList>
            <consortium name="The Broad Institute Genomics Platform"/>
            <consortium name="The Broad Institute Genome Sequencing Center for Infectious Disease"/>
            <person name="Wu L."/>
            <person name="Ma J."/>
        </authorList>
    </citation>
    <scope>NUCLEOTIDE SEQUENCE [LARGE SCALE GENOMIC DNA]</scope>
    <source>
        <strain evidence="3">JCM 18409</strain>
    </source>
</reference>
<feature type="region of interest" description="Disordered" evidence="1">
    <location>
        <begin position="25"/>
        <end position="65"/>
    </location>
</feature>
<accession>A0ABP9J835</accession>
<comment type="caution">
    <text evidence="2">The sequence shown here is derived from an EMBL/GenBank/DDBJ whole genome shotgun (WGS) entry which is preliminary data.</text>
</comment>
<feature type="compositionally biased region" description="Low complexity" evidence="1">
    <location>
        <begin position="44"/>
        <end position="65"/>
    </location>
</feature>
<dbReference type="EMBL" id="BAABKB010000021">
    <property type="protein sequence ID" value="GAA5021889.1"/>
    <property type="molecule type" value="Genomic_DNA"/>
</dbReference>
<evidence type="ECO:0000256" key="1">
    <source>
        <dbReference type="SAM" id="MobiDB-lite"/>
    </source>
</evidence>